<keyword evidence="2" id="KW-1185">Reference proteome</keyword>
<dbReference type="RefSeq" id="WP_183827358.1">
    <property type="nucleotide sequence ID" value="NZ_JACHEU010000001.1"/>
</dbReference>
<evidence type="ECO:0000313" key="2">
    <source>
        <dbReference type="Proteomes" id="UP000533306"/>
    </source>
</evidence>
<protein>
    <recommendedName>
        <fullName evidence="3">Bacteriophage tail tape measure N-terminal domain-containing protein</fullName>
    </recommendedName>
</protein>
<accession>A0A7W9S0I9</accession>
<gene>
    <name evidence="1" type="ORF">HNR59_001217</name>
</gene>
<sequence>MVTQISSLIVQPAVDASKYTAGAQDKVAADKAMAASSREAGAAVVDTSAKISTSGDVLARLSRQYVEGYASQQRFEQGLRQLNRGLESGKISAEGAERILVGMNQRLGLTANASDLAAKGQMSLAAAVERANIQIARQANDLVAAEAASRRVQAANSNTISAEAKRAAGFNAGQQLQDIAMMSLIGQDPRTLALQQGPQLATAIQQGGGLTALGAGLASVFSMTTLLTVGFTAATAATIQWAMKGKDGAKSLDDALKAHSESLRLLKDQYGELGEAAKTAGNAGGMAFTGATSRDAQTLIQAQIRERSGPFLDTLGGTGWVKGFFGNGGGIEALRNLSGDQKQFAAPMAALIESAKSGKTDLAAFNEEVERLFERALGKTDNPARLRATADAVQLLGANAFEVSGKFAPFADAINRLRVEAADGKPNLSAFNTEIERLGQQKGLRKLADEAILAGKEIVSLADKAKALEEILRRIDREETRPGLADRRALGAYVNRRAADLGTLNDQFAAEQQMARARSNAERLAAIEAQVRSRAREDGDTGGGLQARVDRALAEERTRQEVEARDAAIQRAQSIERSLQQQRLELDLIGKTGGEQAKLRFEFERMQELREQAARTGAPIDQKEVALIRAAAAEMARYADALALAKLGSDLQFERDQLARTPLDQQVASQLRGIGQAVDLDGEAAREIRINAILKQRVGIWNEIRDTGMDAIDQLVSSASRGFDDIGETFEGIASDITRQILQLSVANPLKNAIYGAGLPTLDDIGGAGGFLGTLLGQTANPASGFQSVGAMTVNAGSVMLTGSIDMNAGADILDRLFSSGKMGGEYQPTSTMSSYAAAIRSIESAGNGGYSALGPLLSNGNQALGAYGMMQSNLPSWSMEALGRRVSRAEFMASPSIQDAIFENKFGSYISKYGNPQDAASTWFTGRPLASGKNAVDVLGTSGAAYVDKFNRALGAATGGATDFSKGLQAGLGDIGKGMGDLWKGLGSFLQSPTGGGSLWFQGLSSMFGGISGAMNHMLSISPAATGNILSGSWGLYDRGGYTGDGDKYQVAGLAHRGEFYFSKEATANLGVDYLSSLHEAGRRGRGLASGGFAGGPVPTPSRIGSDRGMVVNVIDQREAGAPEVEQRETVGADGTRQLDILIRRTTQDEVGRPSAATNRQLRGAYGLSNQVVRR</sequence>
<dbReference type="AlphaFoldDB" id="A0A7W9S0I9"/>
<dbReference type="Proteomes" id="UP000533306">
    <property type="component" value="Unassembled WGS sequence"/>
</dbReference>
<organism evidence="1 2">
    <name type="scientific">Aquamicrobium lusatiense</name>
    <dbReference type="NCBI Taxonomy" id="89772"/>
    <lineage>
        <taxon>Bacteria</taxon>
        <taxon>Pseudomonadati</taxon>
        <taxon>Pseudomonadota</taxon>
        <taxon>Alphaproteobacteria</taxon>
        <taxon>Hyphomicrobiales</taxon>
        <taxon>Phyllobacteriaceae</taxon>
        <taxon>Aquamicrobium</taxon>
    </lineage>
</organism>
<dbReference type="EMBL" id="JACHEU010000001">
    <property type="protein sequence ID" value="MBB6011872.1"/>
    <property type="molecule type" value="Genomic_DNA"/>
</dbReference>
<name>A0A7W9S0I9_9HYPH</name>
<evidence type="ECO:0008006" key="3">
    <source>
        <dbReference type="Google" id="ProtNLM"/>
    </source>
</evidence>
<evidence type="ECO:0000313" key="1">
    <source>
        <dbReference type="EMBL" id="MBB6011872.1"/>
    </source>
</evidence>
<proteinExistence type="predicted"/>
<comment type="caution">
    <text evidence="1">The sequence shown here is derived from an EMBL/GenBank/DDBJ whole genome shotgun (WGS) entry which is preliminary data.</text>
</comment>
<reference evidence="1 2" key="1">
    <citation type="submission" date="2020-08" db="EMBL/GenBank/DDBJ databases">
        <title>Genomic Encyclopedia of Type Strains, Phase IV (KMG-IV): sequencing the most valuable type-strain genomes for metagenomic binning, comparative biology and taxonomic classification.</title>
        <authorList>
            <person name="Goeker M."/>
        </authorList>
    </citation>
    <scope>NUCLEOTIDE SEQUENCE [LARGE SCALE GENOMIC DNA]</scope>
    <source>
        <strain evidence="1 2">DSM 11099</strain>
    </source>
</reference>